<evidence type="ECO:0000256" key="1">
    <source>
        <dbReference type="SAM" id="Phobius"/>
    </source>
</evidence>
<dbReference type="AlphaFoldDB" id="A0A1I5CMS8"/>
<gene>
    <name evidence="3" type="ORF">SAMN05216207_102384</name>
</gene>
<dbReference type="RefSeq" id="WP_177238618.1">
    <property type="nucleotide sequence ID" value="NZ_FOUY01000023.1"/>
</dbReference>
<keyword evidence="1" id="KW-0472">Membrane</keyword>
<organism evidence="3 4">
    <name type="scientific">Pseudonocardia ammonioxydans</name>
    <dbReference type="NCBI Taxonomy" id="260086"/>
    <lineage>
        <taxon>Bacteria</taxon>
        <taxon>Bacillati</taxon>
        <taxon>Actinomycetota</taxon>
        <taxon>Actinomycetes</taxon>
        <taxon>Pseudonocardiales</taxon>
        <taxon>Pseudonocardiaceae</taxon>
        <taxon>Pseudonocardia</taxon>
    </lineage>
</organism>
<reference evidence="3 4" key="1">
    <citation type="submission" date="2016-10" db="EMBL/GenBank/DDBJ databases">
        <authorList>
            <person name="de Groot N.N."/>
        </authorList>
    </citation>
    <scope>NUCLEOTIDE SEQUENCE [LARGE SCALE GENOMIC DNA]</scope>
    <source>
        <strain evidence="3 4">CGMCC 4.1877</strain>
    </source>
</reference>
<name>A0A1I5CMS8_PSUAM</name>
<proteinExistence type="predicted"/>
<sequence>MSSTDDRGTEGTARAGDVDARVVITPRVREEGRQVREGARALVFKPSRLTIAVALVAVVGALPLLLSVPFFWLSLLIPAGIVVWVLRTRTTVDPDELTVRTVTSSRTVRWDDVRGLRLGRRSSVNAVRTDDTELTLAAVKVRDLPALSLASGGRVADPAGD</sequence>
<dbReference type="Pfam" id="PF10756">
    <property type="entry name" value="bPH_6"/>
    <property type="match status" value="1"/>
</dbReference>
<evidence type="ECO:0000313" key="3">
    <source>
        <dbReference type="EMBL" id="SFN88320.1"/>
    </source>
</evidence>
<dbReference type="InterPro" id="IPR019692">
    <property type="entry name" value="CFP-6_PH"/>
</dbReference>
<keyword evidence="1" id="KW-0812">Transmembrane</keyword>
<keyword evidence="1" id="KW-1133">Transmembrane helix</keyword>
<protein>
    <submittedName>
        <fullName evidence="3">PH domain-containing protein</fullName>
    </submittedName>
</protein>
<evidence type="ECO:0000259" key="2">
    <source>
        <dbReference type="Pfam" id="PF10756"/>
    </source>
</evidence>
<feature type="transmembrane region" description="Helical" evidence="1">
    <location>
        <begin position="46"/>
        <end position="64"/>
    </location>
</feature>
<evidence type="ECO:0000313" key="4">
    <source>
        <dbReference type="Proteomes" id="UP000199614"/>
    </source>
</evidence>
<dbReference type="Proteomes" id="UP000199614">
    <property type="component" value="Unassembled WGS sequence"/>
</dbReference>
<dbReference type="EMBL" id="FOUY01000023">
    <property type="protein sequence ID" value="SFN88320.1"/>
    <property type="molecule type" value="Genomic_DNA"/>
</dbReference>
<dbReference type="STRING" id="260086.SAMN05216207_102384"/>
<feature type="domain" description="Low molecular weight protein antigen 6 PH" evidence="2">
    <location>
        <begin position="87"/>
        <end position="157"/>
    </location>
</feature>
<keyword evidence="4" id="KW-1185">Reference proteome</keyword>
<accession>A0A1I5CMS8</accession>